<accession>A0A329CWK8</accession>
<gene>
    <name evidence="1" type="ORF">BX591_102608</name>
</gene>
<reference evidence="1 2" key="1">
    <citation type="submission" date="2018-06" db="EMBL/GenBank/DDBJ databases">
        <title>Genomic Encyclopedia of Type Strains, Phase III (KMG-III): the genomes of soil and plant-associated and newly described type strains.</title>
        <authorList>
            <person name="Whitman W."/>
        </authorList>
    </citation>
    <scope>NUCLEOTIDE SEQUENCE [LARGE SCALE GENOMIC DNA]</scope>
    <source>
        <strain evidence="1 2">LMG 23644</strain>
    </source>
</reference>
<proteinExistence type="predicted"/>
<evidence type="ECO:0000313" key="1">
    <source>
        <dbReference type="EMBL" id="RAS38312.1"/>
    </source>
</evidence>
<protein>
    <submittedName>
        <fullName evidence="1">Uncharacterized protein</fullName>
    </submittedName>
</protein>
<name>A0A329CWK8_9BURK</name>
<organism evidence="1 2">
    <name type="scientific">Paraburkholderia bryophila</name>
    <dbReference type="NCBI Taxonomy" id="420952"/>
    <lineage>
        <taxon>Bacteria</taxon>
        <taxon>Pseudomonadati</taxon>
        <taxon>Pseudomonadota</taxon>
        <taxon>Betaproteobacteria</taxon>
        <taxon>Burkholderiales</taxon>
        <taxon>Burkholderiaceae</taxon>
        <taxon>Paraburkholderia</taxon>
    </lineage>
</organism>
<sequence length="116" mass="12140">MNCAATGGERLRPDTGRHSWIEWGIAQPPGNVMSKKGAEFVSSTVSPGGESAGAFDAACAHVRDATQARCAVVVVIGGESGSGYSVMGPLDAQILLPDILERMAKTLRQQLSKNLQ</sequence>
<dbReference type="Proteomes" id="UP000248918">
    <property type="component" value="Unassembled WGS sequence"/>
</dbReference>
<evidence type="ECO:0000313" key="2">
    <source>
        <dbReference type="Proteomes" id="UP000248918"/>
    </source>
</evidence>
<dbReference type="AlphaFoldDB" id="A0A329CWK8"/>
<comment type="caution">
    <text evidence="1">The sequence shown here is derived from an EMBL/GenBank/DDBJ whole genome shotgun (WGS) entry which is preliminary data.</text>
</comment>
<dbReference type="EMBL" id="QLTK01000002">
    <property type="protein sequence ID" value="RAS38312.1"/>
    <property type="molecule type" value="Genomic_DNA"/>
</dbReference>